<evidence type="ECO:0000313" key="2">
    <source>
        <dbReference type="Proteomes" id="UP000001350"/>
    </source>
</evidence>
<protein>
    <submittedName>
        <fullName evidence="1">Cupin 2, conserved barrel domain protein</fullName>
    </submittedName>
</protein>
<proteinExistence type="predicted"/>
<gene>
    <name evidence="1" type="ordered locus">M1425_2429</name>
</gene>
<dbReference type="AlphaFoldDB" id="C3MSL1"/>
<dbReference type="InterPro" id="IPR047263">
    <property type="entry name" value="HNL-like_cupin"/>
</dbReference>
<evidence type="ECO:0000313" key="1">
    <source>
        <dbReference type="EMBL" id="ACP39154.1"/>
    </source>
</evidence>
<dbReference type="InterPro" id="IPR011051">
    <property type="entry name" value="RmlC_Cupin_sf"/>
</dbReference>
<sequence length="170" mass="19341">MRRKVKNIKIISKDKRIEVSVSMDLIIVKNGIVPFTKGDPKYFTGNVIVKQVHDSEEPSRVTASVVTFEPSGRTNWHYYPLGQLLIGIYGTGLIQTWRSPPRKIKAGDVIRRCNMDSARCVALAWCYGNNYNDPYNYSRIAIQEKINGKAVEWLEKVSDKECEEVQSASD</sequence>
<dbReference type="PANTHER" id="PTHR43698:SF1">
    <property type="entry name" value="BLL4564 PROTEIN"/>
    <property type="match status" value="1"/>
</dbReference>
<dbReference type="PANTHER" id="PTHR43698">
    <property type="entry name" value="RIBD C-TERMINAL DOMAIN CONTAINING PROTEIN"/>
    <property type="match status" value="1"/>
</dbReference>
<dbReference type="RefSeq" id="WP_012712365.1">
    <property type="nucleotide sequence ID" value="NC_012588.1"/>
</dbReference>
<dbReference type="Gene3D" id="2.60.120.10">
    <property type="entry name" value="Jelly Rolls"/>
    <property type="match status" value="1"/>
</dbReference>
<dbReference type="CDD" id="cd02233">
    <property type="entry name" value="cupin_HNL-like"/>
    <property type="match status" value="1"/>
</dbReference>
<dbReference type="GeneID" id="84056911"/>
<dbReference type="EMBL" id="CP001400">
    <property type="protein sequence ID" value="ACP39154.1"/>
    <property type="molecule type" value="Genomic_DNA"/>
</dbReference>
<dbReference type="Proteomes" id="UP000001350">
    <property type="component" value="Chromosome"/>
</dbReference>
<dbReference type="SUPFAM" id="SSF51182">
    <property type="entry name" value="RmlC-like cupins"/>
    <property type="match status" value="1"/>
</dbReference>
<dbReference type="InterPro" id="IPR014710">
    <property type="entry name" value="RmlC-like_jellyroll"/>
</dbReference>
<reference evidence="1 2" key="1">
    <citation type="journal article" date="2009" name="Proc. Natl. Acad. Sci. U.S.A.">
        <title>Biogeography of the Sulfolobus islandicus pan-genome.</title>
        <authorList>
            <person name="Reno M.L."/>
            <person name="Held N.L."/>
            <person name="Fields C.J."/>
            <person name="Burke P.V."/>
            <person name="Whitaker R.J."/>
        </authorList>
    </citation>
    <scope>NUCLEOTIDE SEQUENCE [LARGE SCALE GENOMIC DNA]</scope>
    <source>
        <strain evidence="2">M.14.25 / Kamchatka #1</strain>
    </source>
</reference>
<name>C3MSL1_SACI4</name>
<organism evidence="1 2">
    <name type="scientific">Saccharolobus islandicus (strain M.14.25 / Kamchatka #1)</name>
    <name type="common">Sulfolobus islandicus</name>
    <dbReference type="NCBI Taxonomy" id="427317"/>
    <lineage>
        <taxon>Archaea</taxon>
        <taxon>Thermoproteota</taxon>
        <taxon>Thermoprotei</taxon>
        <taxon>Sulfolobales</taxon>
        <taxon>Sulfolobaceae</taxon>
        <taxon>Saccharolobus</taxon>
    </lineage>
</organism>
<accession>C3MSL1</accession>
<dbReference type="KEGG" id="sia:M1425_2429"/>
<dbReference type="HOGENOM" id="CLU_072993_1_5_2"/>